<reference evidence="2" key="1">
    <citation type="submission" date="2018-11" db="EMBL/GenBank/DDBJ databases">
        <authorList>
            <person name="Alioto T."/>
            <person name="Alioto T."/>
        </authorList>
    </citation>
    <scope>NUCLEOTIDE SEQUENCE</scope>
</reference>
<dbReference type="OrthoDB" id="6196012at2759"/>
<dbReference type="EMBL" id="UYJE01010036">
    <property type="protein sequence ID" value="VDI79152.1"/>
    <property type="molecule type" value="Genomic_DNA"/>
</dbReference>
<evidence type="ECO:0000313" key="3">
    <source>
        <dbReference type="Proteomes" id="UP000596742"/>
    </source>
</evidence>
<accession>A0A8B6HHG4</accession>
<feature type="signal peptide" evidence="1">
    <location>
        <begin position="1"/>
        <end position="19"/>
    </location>
</feature>
<sequence>MNTLAIVVGLAVLVTLASSRSYSSNRGSWDGLNNGWNNGRLSNSWNSGRLTGGWNSGHLGGGLIGGHRRYRRAAVGYRSVDPYSHLNSGFGRLNTWGINSGRRSNLGWRSGSRWSQRGPRRSCENKKLLSVLPNLIKLNQKLEDGISLGQMGGLIHADTYSTSSMFSYWKDEAESFNFFDGECLNLTASD</sequence>
<keyword evidence="3" id="KW-1185">Reference proteome</keyword>
<dbReference type="Proteomes" id="UP000596742">
    <property type="component" value="Unassembled WGS sequence"/>
</dbReference>
<gene>
    <name evidence="2" type="ORF">MGAL_10B076083</name>
</gene>
<dbReference type="AlphaFoldDB" id="A0A8B6HHG4"/>
<proteinExistence type="predicted"/>
<name>A0A8B6HHG4_MYTGA</name>
<protein>
    <submittedName>
        <fullName evidence="2">Uncharacterized protein</fullName>
    </submittedName>
</protein>
<organism evidence="2 3">
    <name type="scientific">Mytilus galloprovincialis</name>
    <name type="common">Mediterranean mussel</name>
    <dbReference type="NCBI Taxonomy" id="29158"/>
    <lineage>
        <taxon>Eukaryota</taxon>
        <taxon>Metazoa</taxon>
        <taxon>Spiralia</taxon>
        <taxon>Lophotrochozoa</taxon>
        <taxon>Mollusca</taxon>
        <taxon>Bivalvia</taxon>
        <taxon>Autobranchia</taxon>
        <taxon>Pteriomorphia</taxon>
        <taxon>Mytilida</taxon>
        <taxon>Mytiloidea</taxon>
        <taxon>Mytilidae</taxon>
        <taxon>Mytilinae</taxon>
        <taxon>Mytilus</taxon>
    </lineage>
</organism>
<keyword evidence="1" id="KW-0732">Signal</keyword>
<evidence type="ECO:0000313" key="2">
    <source>
        <dbReference type="EMBL" id="VDI79152.1"/>
    </source>
</evidence>
<comment type="caution">
    <text evidence="2">The sequence shown here is derived from an EMBL/GenBank/DDBJ whole genome shotgun (WGS) entry which is preliminary data.</text>
</comment>
<evidence type="ECO:0000256" key="1">
    <source>
        <dbReference type="SAM" id="SignalP"/>
    </source>
</evidence>
<feature type="chain" id="PRO_5032526609" evidence="1">
    <location>
        <begin position="20"/>
        <end position="190"/>
    </location>
</feature>